<evidence type="ECO:0000256" key="2">
    <source>
        <dbReference type="ARBA" id="ARBA00022801"/>
    </source>
</evidence>
<keyword evidence="3 4" id="KW-0546">Nucleotide metabolism</keyword>
<feature type="site" description="Important for substrate specificity" evidence="4">
    <location>
        <position position="31"/>
    </location>
</feature>
<comment type="function">
    <text evidence="4">Nucleoside triphosphate pyrophosphatase that hydrolyzes dTTP and UTP. May have a dual role in cell division arrest and in preventing the incorporation of modified nucleotides into cellular nucleic acids.</text>
</comment>
<dbReference type="SUPFAM" id="SSF52972">
    <property type="entry name" value="ITPase-like"/>
    <property type="match status" value="1"/>
</dbReference>
<keyword evidence="2 4" id="KW-0378">Hydrolase</keyword>
<comment type="subcellular location">
    <subcellularLocation>
        <location evidence="4">Cytoplasm</location>
    </subcellularLocation>
</comment>
<dbReference type="EC" id="3.6.1.9" evidence="4"/>
<dbReference type="HAMAP" id="MF_00528">
    <property type="entry name" value="Maf"/>
    <property type="match status" value="1"/>
</dbReference>
<evidence type="ECO:0000313" key="6">
    <source>
        <dbReference type="EMBL" id="MTH77356.1"/>
    </source>
</evidence>
<dbReference type="RefSeq" id="WP_155094729.1">
    <property type="nucleotide sequence ID" value="NZ_WMIE01000002.1"/>
</dbReference>
<comment type="caution">
    <text evidence="4">Lacks conserved residue(s) required for the propagation of feature annotation.</text>
</comment>
<dbReference type="GO" id="GO:0009117">
    <property type="term" value="P:nucleotide metabolic process"/>
    <property type="evidence" value="ECO:0007669"/>
    <property type="project" value="UniProtKB-KW"/>
</dbReference>
<comment type="cofactor">
    <cofactor evidence="1 4">
        <name>a divalent metal cation</name>
        <dbReference type="ChEBI" id="CHEBI:60240"/>
    </cofactor>
</comment>
<comment type="catalytic activity">
    <reaction evidence="4">
        <text>dTTP + H2O = dTMP + diphosphate + H(+)</text>
        <dbReference type="Rhea" id="RHEA:28534"/>
        <dbReference type="ChEBI" id="CHEBI:15377"/>
        <dbReference type="ChEBI" id="CHEBI:15378"/>
        <dbReference type="ChEBI" id="CHEBI:33019"/>
        <dbReference type="ChEBI" id="CHEBI:37568"/>
        <dbReference type="ChEBI" id="CHEBI:63528"/>
        <dbReference type="EC" id="3.6.1.9"/>
    </reaction>
</comment>
<dbReference type="PANTHER" id="PTHR43213:SF5">
    <property type="entry name" value="BIFUNCTIONAL DTTP_UTP PYROPHOSPHATASE_METHYLTRANSFERASE PROTEIN-RELATED"/>
    <property type="match status" value="1"/>
</dbReference>
<feature type="site" description="Important for substrate specificity" evidence="4">
    <location>
        <position position="171"/>
    </location>
</feature>
<dbReference type="Proteomes" id="UP000478183">
    <property type="component" value="Unassembled WGS sequence"/>
</dbReference>
<dbReference type="InterPro" id="IPR003697">
    <property type="entry name" value="Maf-like"/>
</dbReference>
<gene>
    <name evidence="6" type="ORF">GL286_06420</name>
</gene>
<evidence type="ECO:0000256" key="1">
    <source>
        <dbReference type="ARBA" id="ARBA00001968"/>
    </source>
</evidence>
<dbReference type="GO" id="GO:0005737">
    <property type="term" value="C:cytoplasm"/>
    <property type="evidence" value="ECO:0007669"/>
    <property type="project" value="UniProtKB-SubCell"/>
</dbReference>
<dbReference type="PANTHER" id="PTHR43213">
    <property type="entry name" value="BIFUNCTIONAL DTTP/UTP PYROPHOSPHATASE/METHYLTRANSFERASE PROTEIN-RELATED"/>
    <property type="match status" value="1"/>
</dbReference>
<feature type="active site" description="Proton acceptor" evidence="4">
    <location>
        <position position="88"/>
    </location>
</feature>
<dbReference type="NCBIfam" id="TIGR00172">
    <property type="entry name" value="maf"/>
    <property type="match status" value="1"/>
</dbReference>
<feature type="site" description="Important for substrate specificity" evidence="4">
    <location>
        <position position="89"/>
    </location>
</feature>
<dbReference type="InterPro" id="IPR029001">
    <property type="entry name" value="ITPase-like_fam"/>
</dbReference>
<comment type="similarity">
    <text evidence="4">Belongs to the Maf family. YhdE subfamily.</text>
</comment>
<evidence type="ECO:0000256" key="4">
    <source>
        <dbReference type="HAMAP-Rule" id="MF_00528"/>
    </source>
</evidence>
<protein>
    <recommendedName>
        <fullName evidence="4">dTTP/UTP pyrophosphatase</fullName>
        <shortName evidence="4">dTTPase/UTPase</shortName>
        <ecNumber evidence="4">3.6.1.9</ecNumber>
    </recommendedName>
    <alternativeName>
        <fullName evidence="4">Nucleoside triphosphate pyrophosphatase</fullName>
    </alternativeName>
    <alternativeName>
        <fullName evidence="4">Nucleotide pyrophosphatase</fullName>
        <shortName evidence="4">Nucleotide PPase</shortName>
    </alternativeName>
</protein>
<evidence type="ECO:0000256" key="3">
    <source>
        <dbReference type="ARBA" id="ARBA00023080"/>
    </source>
</evidence>
<keyword evidence="7" id="KW-1185">Reference proteome</keyword>
<dbReference type="Pfam" id="PF02545">
    <property type="entry name" value="Maf"/>
    <property type="match status" value="1"/>
</dbReference>
<comment type="catalytic activity">
    <reaction evidence="4">
        <text>UTP + H2O = UMP + diphosphate + H(+)</text>
        <dbReference type="Rhea" id="RHEA:29395"/>
        <dbReference type="ChEBI" id="CHEBI:15377"/>
        <dbReference type="ChEBI" id="CHEBI:15378"/>
        <dbReference type="ChEBI" id="CHEBI:33019"/>
        <dbReference type="ChEBI" id="CHEBI:46398"/>
        <dbReference type="ChEBI" id="CHEBI:57865"/>
        <dbReference type="EC" id="3.6.1.9"/>
    </reaction>
</comment>
<organism evidence="6 7">
    <name type="scientific">Paracoccus aestuariivivens</name>
    <dbReference type="NCBI Taxonomy" id="1820333"/>
    <lineage>
        <taxon>Bacteria</taxon>
        <taxon>Pseudomonadati</taxon>
        <taxon>Pseudomonadota</taxon>
        <taxon>Alphaproteobacteria</taxon>
        <taxon>Rhodobacterales</taxon>
        <taxon>Paracoccaceae</taxon>
        <taxon>Paracoccus</taxon>
    </lineage>
</organism>
<dbReference type="CDD" id="cd00555">
    <property type="entry name" value="Maf"/>
    <property type="match status" value="1"/>
</dbReference>
<dbReference type="EMBL" id="WMIE01000002">
    <property type="protein sequence ID" value="MTH77356.1"/>
    <property type="molecule type" value="Genomic_DNA"/>
</dbReference>
<comment type="caution">
    <text evidence="6">The sequence shown here is derived from an EMBL/GenBank/DDBJ whole genome shotgun (WGS) entry which is preliminary data.</text>
</comment>
<dbReference type="OrthoDB" id="9807767at2"/>
<feature type="region of interest" description="Disordered" evidence="5">
    <location>
        <begin position="1"/>
        <end position="20"/>
    </location>
</feature>
<accession>A0A6L6J6Z0</accession>
<dbReference type="Gene3D" id="3.90.950.10">
    <property type="match status" value="1"/>
</dbReference>
<dbReference type="PIRSF" id="PIRSF006305">
    <property type="entry name" value="Maf"/>
    <property type="match status" value="1"/>
</dbReference>
<dbReference type="GO" id="GO:0047429">
    <property type="term" value="F:nucleoside triphosphate diphosphatase activity"/>
    <property type="evidence" value="ECO:0007669"/>
    <property type="project" value="UniProtKB-EC"/>
</dbReference>
<reference evidence="6 7" key="1">
    <citation type="submission" date="2019-11" db="EMBL/GenBank/DDBJ databases">
        <authorList>
            <person name="Dong K."/>
        </authorList>
    </citation>
    <scope>NUCLEOTIDE SEQUENCE [LARGE SCALE GENOMIC DNA]</scope>
    <source>
        <strain evidence="6 7">NBRC 111993</strain>
    </source>
</reference>
<keyword evidence="4" id="KW-0963">Cytoplasm</keyword>
<dbReference type="AlphaFoldDB" id="A0A6L6J6Z0"/>
<evidence type="ECO:0000313" key="7">
    <source>
        <dbReference type="Proteomes" id="UP000478183"/>
    </source>
</evidence>
<evidence type="ECO:0000256" key="5">
    <source>
        <dbReference type="SAM" id="MobiDB-lite"/>
    </source>
</evidence>
<sequence>MTELNTPRPDATPSGAFDIRPPLILGSASPRRLELLAQIGIRPDRILPADIDETPHRHEDARDYTRRMAREKATALRGSADGAILCADTSVTAGRRILGKPTDADEASAFLRLLSGRRHRVMTAVALAHDGRLHERLVETTIRLRPLTTAEIEDYIESQEWQGKAGGYGIQGRAGAFVQWIQGSYTAVVGLPLAETATLLAHAGIRGTQK</sequence>
<proteinExistence type="inferred from homology"/>
<name>A0A6L6J6Z0_9RHOB</name>